<evidence type="ECO:0000313" key="3">
    <source>
        <dbReference type="Proteomes" id="UP001293254"/>
    </source>
</evidence>
<sequence>MASISPQTISLFIDGREWAQHQTVAHFLRRFTAVRMDDDRGPPPSELPHPCEANETPPSDFHPPNGEIDVFGSLFIARLSDRVMKNFFPLFFTDSANDVAG</sequence>
<proteinExistence type="predicted"/>
<reference evidence="2" key="1">
    <citation type="submission" date="2020-06" db="EMBL/GenBank/DDBJ databases">
        <authorList>
            <person name="Li T."/>
            <person name="Hu X."/>
            <person name="Zhang T."/>
            <person name="Song X."/>
            <person name="Zhang H."/>
            <person name="Dai N."/>
            <person name="Sheng W."/>
            <person name="Hou X."/>
            <person name="Wei L."/>
        </authorList>
    </citation>
    <scope>NUCLEOTIDE SEQUENCE</scope>
    <source>
        <strain evidence="2">3651</strain>
        <tissue evidence="2">Leaf</tissue>
    </source>
</reference>
<dbReference type="EMBL" id="JACGWO010000008">
    <property type="protein sequence ID" value="KAK4422045.1"/>
    <property type="molecule type" value="Genomic_DNA"/>
</dbReference>
<gene>
    <name evidence="2" type="ORF">Salat_2155300</name>
</gene>
<reference evidence="2" key="2">
    <citation type="journal article" date="2024" name="Plant">
        <title>Genomic evolution and insights into agronomic trait innovations of Sesamum species.</title>
        <authorList>
            <person name="Miao H."/>
            <person name="Wang L."/>
            <person name="Qu L."/>
            <person name="Liu H."/>
            <person name="Sun Y."/>
            <person name="Le M."/>
            <person name="Wang Q."/>
            <person name="Wei S."/>
            <person name="Zheng Y."/>
            <person name="Lin W."/>
            <person name="Duan Y."/>
            <person name="Cao H."/>
            <person name="Xiong S."/>
            <person name="Wang X."/>
            <person name="Wei L."/>
            <person name="Li C."/>
            <person name="Ma Q."/>
            <person name="Ju M."/>
            <person name="Zhao R."/>
            <person name="Li G."/>
            <person name="Mu C."/>
            <person name="Tian Q."/>
            <person name="Mei H."/>
            <person name="Zhang T."/>
            <person name="Gao T."/>
            <person name="Zhang H."/>
        </authorList>
    </citation>
    <scope>NUCLEOTIDE SEQUENCE</scope>
    <source>
        <strain evidence="2">3651</strain>
    </source>
</reference>
<evidence type="ECO:0000256" key="1">
    <source>
        <dbReference type="SAM" id="MobiDB-lite"/>
    </source>
</evidence>
<dbReference type="AlphaFoldDB" id="A0AAE2CH99"/>
<keyword evidence="3" id="KW-1185">Reference proteome</keyword>
<comment type="caution">
    <text evidence="2">The sequence shown here is derived from an EMBL/GenBank/DDBJ whole genome shotgun (WGS) entry which is preliminary data.</text>
</comment>
<protein>
    <submittedName>
        <fullName evidence="2">Uncharacterized protein</fullName>
    </submittedName>
</protein>
<organism evidence="2 3">
    <name type="scientific">Sesamum alatum</name>
    <dbReference type="NCBI Taxonomy" id="300844"/>
    <lineage>
        <taxon>Eukaryota</taxon>
        <taxon>Viridiplantae</taxon>
        <taxon>Streptophyta</taxon>
        <taxon>Embryophyta</taxon>
        <taxon>Tracheophyta</taxon>
        <taxon>Spermatophyta</taxon>
        <taxon>Magnoliopsida</taxon>
        <taxon>eudicotyledons</taxon>
        <taxon>Gunneridae</taxon>
        <taxon>Pentapetalae</taxon>
        <taxon>asterids</taxon>
        <taxon>lamiids</taxon>
        <taxon>Lamiales</taxon>
        <taxon>Pedaliaceae</taxon>
        <taxon>Sesamum</taxon>
    </lineage>
</organism>
<dbReference type="Proteomes" id="UP001293254">
    <property type="component" value="Unassembled WGS sequence"/>
</dbReference>
<feature type="region of interest" description="Disordered" evidence="1">
    <location>
        <begin position="36"/>
        <end position="63"/>
    </location>
</feature>
<name>A0AAE2CH99_9LAMI</name>
<evidence type="ECO:0000313" key="2">
    <source>
        <dbReference type="EMBL" id="KAK4422045.1"/>
    </source>
</evidence>
<accession>A0AAE2CH99</accession>